<feature type="transmembrane region" description="Helical" evidence="8">
    <location>
        <begin position="35"/>
        <end position="56"/>
    </location>
</feature>
<dbReference type="EMBL" id="FPJO01000027">
    <property type="protein sequence ID" value="SFY41290.1"/>
    <property type="molecule type" value="Genomic_DNA"/>
</dbReference>
<accession>A0A1K2F1B2</accession>
<evidence type="ECO:0000256" key="7">
    <source>
        <dbReference type="SAM" id="MobiDB-lite"/>
    </source>
</evidence>
<dbReference type="InterPro" id="IPR004869">
    <property type="entry name" value="MMPL_dom"/>
</dbReference>
<name>A0A1K2F1B2_STRAR</name>
<dbReference type="SUPFAM" id="SSF82866">
    <property type="entry name" value="Multidrug efflux transporter AcrB transmembrane domain"/>
    <property type="match status" value="1"/>
</dbReference>
<evidence type="ECO:0000256" key="2">
    <source>
        <dbReference type="ARBA" id="ARBA00010157"/>
    </source>
</evidence>
<feature type="region of interest" description="Disordered" evidence="7">
    <location>
        <begin position="96"/>
        <end position="116"/>
    </location>
</feature>
<organism evidence="10 11">
    <name type="scientific">Streptomyces atratus</name>
    <dbReference type="NCBI Taxonomy" id="1893"/>
    <lineage>
        <taxon>Bacteria</taxon>
        <taxon>Bacillati</taxon>
        <taxon>Actinomycetota</taxon>
        <taxon>Actinomycetes</taxon>
        <taxon>Kitasatosporales</taxon>
        <taxon>Streptomycetaceae</taxon>
        <taxon>Streptomyces</taxon>
    </lineage>
</organism>
<dbReference type="Pfam" id="PF03176">
    <property type="entry name" value="MMPL"/>
    <property type="match status" value="1"/>
</dbReference>
<dbReference type="GO" id="GO:0005886">
    <property type="term" value="C:plasma membrane"/>
    <property type="evidence" value="ECO:0007669"/>
    <property type="project" value="UniProtKB-SubCell"/>
</dbReference>
<keyword evidence="5 8" id="KW-1133">Transmembrane helix</keyword>
<evidence type="ECO:0000256" key="8">
    <source>
        <dbReference type="SAM" id="Phobius"/>
    </source>
</evidence>
<dbReference type="PANTHER" id="PTHR33406:SF6">
    <property type="entry name" value="MEMBRANE PROTEIN YDGH-RELATED"/>
    <property type="match status" value="1"/>
</dbReference>
<evidence type="ECO:0000313" key="11">
    <source>
        <dbReference type="Proteomes" id="UP000181909"/>
    </source>
</evidence>
<dbReference type="Gene3D" id="1.20.1640.10">
    <property type="entry name" value="Multidrug efflux transporter AcrB transmembrane domain"/>
    <property type="match status" value="1"/>
</dbReference>
<evidence type="ECO:0000256" key="6">
    <source>
        <dbReference type="ARBA" id="ARBA00023136"/>
    </source>
</evidence>
<dbReference type="InterPro" id="IPR050545">
    <property type="entry name" value="Mycobact_MmpL"/>
</dbReference>
<comment type="subcellular location">
    <subcellularLocation>
        <location evidence="1">Cell membrane</location>
        <topology evidence="1">Multi-pass membrane protein</topology>
    </subcellularLocation>
</comment>
<feature type="domain" description="Membrane transport protein MMPL" evidence="9">
    <location>
        <begin position="2"/>
        <end position="97"/>
    </location>
</feature>
<evidence type="ECO:0000256" key="3">
    <source>
        <dbReference type="ARBA" id="ARBA00022475"/>
    </source>
</evidence>
<reference evidence="10 11" key="1">
    <citation type="submission" date="2016-11" db="EMBL/GenBank/DDBJ databases">
        <authorList>
            <person name="Jaros S."/>
            <person name="Januszkiewicz K."/>
            <person name="Wedrychowicz H."/>
        </authorList>
    </citation>
    <scope>NUCLEOTIDE SEQUENCE [LARGE SCALE GENOMIC DNA]</scope>
    <source>
        <strain evidence="10 11">OK807</strain>
    </source>
</reference>
<evidence type="ECO:0000256" key="1">
    <source>
        <dbReference type="ARBA" id="ARBA00004651"/>
    </source>
</evidence>
<dbReference type="AlphaFoldDB" id="A0A1K2F1B2"/>
<evidence type="ECO:0000256" key="4">
    <source>
        <dbReference type="ARBA" id="ARBA00022692"/>
    </source>
</evidence>
<evidence type="ECO:0000313" key="10">
    <source>
        <dbReference type="EMBL" id="SFY41290.1"/>
    </source>
</evidence>
<keyword evidence="4 8" id="KW-0812">Transmembrane</keyword>
<sequence length="116" mass="12588">MDYQVFVVSRIREAVLAGVPTRQAVLDGIRTSASVVTSAAVVMTTVFVSFVLLHIIEMKQIGFVLAAAVLLDAFVVRVMILPAALLLLGEVTWWPSRPAPAASDRTVRDEPLAEVR</sequence>
<dbReference type="Proteomes" id="UP000181909">
    <property type="component" value="Unassembled WGS sequence"/>
</dbReference>
<comment type="similarity">
    <text evidence="2">Belongs to the resistance-nodulation-cell division (RND) (TC 2.A.6) family. MmpL subfamily.</text>
</comment>
<evidence type="ECO:0000259" key="9">
    <source>
        <dbReference type="Pfam" id="PF03176"/>
    </source>
</evidence>
<protein>
    <submittedName>
        <fullName evidence="10">MMPL family protein</fullName>
    </submittedName>
</protein>
<dbReference type="STRING" id="1893.SAMN02787144_102732"/>
<keyword evidence="6 8" id="KW-0472">Membrane</keyword>
<feature type="transmembrane region" description="Helical" evidence="8">
    <location>
        <begin position="63"/>
        <end position="88"/>
    </location>
</feature>
<proteinExistence type="inferred from homology"/>
<gene>
    <name evidence="10" type="ORF">SAMN02787144_102732</name>
</gene>
<keyword evidence="3" id="KW-1003">Cell membrane</keyword>
<feature type="compositionally biased region" description="Basic and acidic residues" evidence="7">
    <location>
        <begin position="105"/>
        <end position="116"/>
    </location>
</feature>
<dbReference type="PANTHER" id="PTHR33406">
    <property type="entry name" value="MEMBRANE PROTEIN MJ1562-RELATED"/>
    <property type="match status" value="1"/>
</dbReference>
<evidence type="ECO:0000256" key="5">
    <source>
        <dbReference type="ARBA" id="ARBA00022989"/>
    </source>
</evidence>